<evidence type="ECO:0000313" key="1">
    <source>
        <dbReference type="EMBL" id="CDR46141.1"/>
    </source>
</evidence>
<accession>A0A061B894</accession>
<dbReference type="AlphaFoldDB" id="A0A061B894"/>
<organism evidence="1">
    <name type="scientific">Rhodotorula toruloides</name>
    <name type="common">Yeast</name>
    <name type="synonym">Rhodosporidium toruloides</name>
    <dbReference type="NCBI Taxonomy" id="5286"/>
    <lineage>
        <taxon>Eukaryota</taxon>
        <taxon>Fungi</taxon>
        <taxon>Dikarya</taxon>
        <taxon>Basidiomycota</taxon>
        <taxon>Pucciniomycotina</taxon>
        <taxon>Microbotryomycetes</taxon>
        <taxon>Sporidiobolales</taxon>
        <taxon>Sporidiobolaceae</taxon>
        <taxon>Rhodotorula</taxon>
    </lineage>
</organism>
<dbReference type="OrthoDB" id="10425901at2759"/>
<proteinExistence type="predicted"/>
<dbReference type="SUPFAM" id="SSF52058">
    <property type="entry name" value="L domain-like"/>
    <property type="match status" value="1"/>
</dbReference>
<sequence length="311" mass="35178">MLSVLPLELQLHILELALPPLILARLDERAQLCKTFSLVHRTWTRIAQRELYEHVSCADEASILGLAAGMKGRWPIKRLRLEYLPACRNRFKRLMKNALARGDVEQIWLSGRLTESDHFIEGAHALKKLYLLNTILWNAMSIIDDSTSRNLTYLFVSDVGLAPFPADLQLQTLLLSCVTLDHPAETSFAHLSAVRILGLIATVPLILIANDLPPLLRHLAYYDADWESEDEEPDENDQARVNALSAMREKHRPAMAKLAQRLASCTSNTDAGERRPWSYVLEEQVEEAGGKFTVIDDDNFDLEEWAWSLGA</sequence>
<dbReference type="EMBL" id="LK052947">
    <property type="protein sequence ID" value="CDR46141.1"/>
    <property type="molecule type" value="Genomic_DNA"/>
</dbReference>
<name>A0A061B894_RHOTO</name>
<reference evidence="1" key="1">
    <citation type="journal article" date="2014" name="Genome Announc.">
        <title>Draft genome sequence of Rhodosporidium toruloides CECT1137, an oleaginous yeast of biotechnological interest.</title>
        <authorList>
            <person name="Morin N."/>
            <person name="Calcas X."/>
            <person name="Devillers H."/>
            <person name="Durrens P."/>
            <person name="Sherman D.J."/>
            <person name="Nicaud J.-M."/>
            <person name="Neuveglise C."/>
        </authorList>
    </citation>
    <scope>NUCLEOTIDE SEQUENCE</scope>
    <source>
        <strain evidence="1">CECT1137</strain>
    </source>
</reference>
<gene>
    <name evidence="1" type="ORF">RHTO0S_12e00892g</name>
</gene>
<protein>
    <submittedName>
        <fullName evidence="1">RHTO0S12e00892g1_1</fullName>
    </submittedName>
</protein>